<keyword evidence="2" id="KW-1185">Reference proteome</keyword>
<sequence length="68" mass="7890">MGGAFCKRNEQVIRPLYMEKINEDTGEVKQSHFDGLVTMALKGVQYADKEVITRIHEWRIEHQSERAA</sequence>
<dbReference type="Proteomes" id="UP000631300">
    <property type="component" value="Unassembled WGS sequence"/>
</dbReference>
<proteinExistence type="predicted"/>
<protein>
    <submittedName>
        <fullName evidence="1">Uncharacterized protein</fullName>
    </submittedName>
</protein>
<organism evidence="1 2">
    <name type="scientific">Alteromonas halophila</name>
    <dbReference type="NCBI Taxonomy" id="516698"/>
    <lineage>
        <taxon>Bacteria</taxon>
        <taxon>Pseudomonadati</taxon>
        <taxon>Pseudomonadota</taxon>
        <taxon>Gammaproteobacteria</taxon>
        <taxon>Alteromonadales</taxon>
        <taxon>Alteromonadaceae</taxon>
        <taxon>Alteromonas/Salinimonas group</taxon>
        <taxon>Alteromonas</taxon>
    </lineage>
</organism>
<reference evidence="1" key="2">
    <citation type="submission" date="2020-09" db="EMBL/GenBank/DDBJ databases">
        <authorList>
            <person name="Sun Q."/>
            <person name="Kim S."/>
        </authorList>
    </citation>
    <scope>NUCLEOTIDE SEQUENCE</scope>
    <source>
        <strain evidence="1">KCTC 22164</strain>
    </source>
</reference>
<evidence type="ECO:0000313" key="2">
    <source>
        <dbReference type="Proteomes" id="UP000631300"/>
    </source>
</evidence>
<gene>
    <name evidence="1" type="ORF">GCM10007391_18610</name>
</gene>
<reference evidence="1" key="1">
    <citation type="journal article" date="2014" name="Int. J. Syst. Evol. Microbiol.">
        <title>Complete genome sequence of Corynebacterium casei LMG S-19264T (=DSM 44701T), isolated from a smear-ripened cheese.</title>
        <authorList>
            <consortium name="US DOE Joint Genome Institute (JGI-PGF)"/>
            <person name="Walter F."/>
            <person name="Albersmeier A."/>
            <person name="Kalinowski J."/>
            <person name="Ruckert C."/>
        </authorList>
    </citation>
    <scope>NUCLEOTIDE SEQUENCE</scope>
    <source>
        <strain evidence="1">KCTC 22164</strain>
    </source>
</reference>
<dbReference type="RefSeq" id="WP_229805056.1">
    <property type="nucleotide sequence ID" value="NZ_BMXP01000003.1"/>
</dbReference>
<comment type="caution">
    <text evidence="1">The sequence shown here is derived from an EMBL/GenBank/DDBJ whole genome shotgun (WGS) entry which is preliminary data.</text>
</comment>
<dbReference type="AlphaFoldDB" id="A0A918JK99"/>
<accession>A0A918JK99</accession>
<name>A0A918JK99_9ALTE</name>
<dbReference type="EMBL" id="BMXP01000003">
    <property type="protein sequence ID" value="GGW85052.1"/>
    <property type="molecule type" value="Genomic_DNA"/>
</dbReference>
<evidence type="ECO:0000313" key="1">
    <source>
        <dbReference type="EMBL" id="GGW85052.1"/>
    </source>
</evidence>